<dbReference type="SMART" id="SM00028">
    <property type="entry name" value="TPR"/>
    <property type="match status" value="5"/>
</dbReference>
<keyword evidence="1" id="KW-0399">Innate immunity</keyword>
<evidence type="ECO:0000256" key="4">
    <source>
        <dbReference type="ARBA" id="ARBA00022859"/>
    </source>
</evidence>
<evidence type="ECO:0000256" key="1">
    <source>
        <dbReference type="ARBA" id="ARBA00022588"/>
    </source>
</evidence>
<name>A0AAY4DF90_9TELE</name>
<dbReference type="GO" id="GO:0005829">
    <property type="term" value="C:cytosol"/>
    <property type="evidence" value="ECO:0007669"/>
    <property type="project" value="TreeGrafter"/>
</dbReference>
<evidence type="ECO:0000313" key="7">
    <source>
        <dbReference type="Ensembl" id="ENSDCDP00010042921.1"/>
    </source>
</evidence>
<evidence type="ECO:0000256" key="2">
    <source>
        <dbReference type="ARBA" id="ARBA00022737"/>
    </source>
</evidence>
<keyword evidence="3 6" id="KW-0802">TPR repeat</keyword>
<dbReference type="Pfam" id="PF14559">
    <property type="entry name" value="TPR_19"/>
    <property type="match status" value="1"/>
</dbReference>
<accession>A0AAY4DF90</accession>
<proteinExistence type="inferred from homology"/>
<keyword evidence="8" id="KW-1185">Reference proteome</keyword>
<organism evidence="7 8">
    <name type="scientific">Denticeps clupeoides</name>
    <name type="common">denticle herring</name>
    <dbReference type="NCBI Taxonomy" id="299321"/>
    <lineage>
        <taxon>Eukaryota</taxon>
        <taxon>Metazoa</taxon>
        <taxon>Chordata</taxon>
        <taxon>Craniata</taxon>
        <taxon>Vertebrata</taxon>
        <taxon>Euteleostomi</taxon>
        <taxon>Actinopterygii</taxon>
        <taxon>Neopterygii</taxon>
        <taxon>Teleostei</taxon>
        <taxon>Clupei</taxon>
        <taxon>Clupeiformes</taxon>
        <taxon>Denticipitoidei</taxon>
        <taxon>Denticipitidae</taxon>
        <taxon>Denticeps</taxon>
    </lineage>
</organism>
<dbReference type="GeneTree" id="ENSGT00950000182946"/>
<evidence type="ECO:0000313" key="8">
    <source>
        <dbReference type="Proteomes" id="UP000694580"/>
    </source>
</evidence>
<dbReference type="Proteomes" id="UP000694580">
    <property type="component" value="Chromosome 2"/>
</dbReference>
<dbReference type="SUPFAM" id="SSF48452">
    <property type="entry name" value="TPR-like"/>
    <property type="match status" value="2"/>
</dbReference>
<evidence type="ECO:0000256" key="3">
    <source>
        <dbReference type="ARBA" id="ARBA00022803"/>
    </source>
</evidence>
<dbReference type="Ensembl" id="ENSDCDT00010052970.1">
    <property type="protein sequence ID" value="ENSDCDP00010042921.1"/>
    <property type="gene ID" value="ENSDCDG00010026904.1"/>
</dbReference>
<sequence>MKELECLFTWGVEKSDMKDLDTLLENHLHRVSVSPIRYHATYFHILAFVSHLKGDDEAALDYLHKAEDALIKDKRDEADFVVTYSSLAWIHNHLGNQKDKEFYLNQVKSIRQDTRPAVHGEKGWSLMKMGPKYYEKSKESFEKALEIKPEHLSYNMGYGVVLYRMEDLDMEYEIQPEDSAAVKQLRKTTALHPHFTEAMTLLAVKLNPQESRKLVIKALSLSPNEKHINEYVLNYLKKCSPEESLEMIKSALVQSPTSTFLNLKAGLCYKEKYMQLIMSGRRDEAAADVKECIRFLSEAVRLDPSNTYAMMNLAEAYAEDQQLQMAVDIFKKALAQNPNSDILNLKAGLCYKKKYMQLIMSGRRDEAAADVKECIRFMSEVVRLDPSNTYAMMNLAEGYAEDHQLQRAVDIFKKALAQSPNSDILSLKAGLCYKKKYVQLIMSGRRDEAAADVKECIRFLSEAVRLDPSNTNAMMNLAEAYAEDHQLQRAEKIFTNLIQECQLREKDKQHCHFIYGKFLFFKRNDEDRSVEQYKEAYKIQVYSGDRKKAGERLRQVATRKHGQMSNEIWPFLAAEDEKSNKGDDLASEFSQKVNL</sequence>
<dbReference type="GO" id="GO:0045087">
    <property type="term" value="P:innate immune response"/>
    <property type="evidence" value="ECO:0007669"/>
    <property type="project" value="UniProtKB-KW"/>
</dbReference>
<evidence type="ECO:0000256" key="6">
    <source>
        <dbReference type="PROSITE-ProRule" id="PRU00339"/>
    </source>
</evidence>
<dbReference type="PROSITE" id="PS50005">
    <property type="entry name" value="TPR"/>
    <property type="match status" value="2"/>
</dbReference>
<dbReference type="AlphaFoldDB" id="A0AAY4DF90"/>
<dbReference type="PANTHER" id="PTHR10271">
    <property type="entry name" value="INTERFERON-INDUCED PROTEIN WITH TETRATRICOPEPTIDE REPEATS"/>
    <property type="match status" value="1"/>
</dbReference>
<dbReference type="Gene3D" id="1.25.40.10">
    <property type="entry name" value="Tetratricopeptide repeat domain"/>
    <property type="match status" value="5"/>
</dbReference>
<feature type="repeat" description="TPR" evidence="6">
    <location>
        <begin position="389"/>
        <end position="422"/>
    </location>
</feature>
<reference evidence="7 8" key="1">
    <citation type="submission" date="2020-06" db="EMBL/GenBank/DDBJ databases">
        <authorList>
            <consortium name="Wellcome Sanger Institute Data Sharing"/>
        </authorList>
    </citation>
    <scope>NUCLEOTIDE SEQUENCE [LARGE SCALE GENOMIC DNA]</scope>
</reference>
<keyword evidence="2" id="KW-0677">Repeat</keyword>
<dbReference type="InterPro" id="IPR019734">
    <property type="entry name" value="TPR_rpt"/>
</dbReference>
<dbReference type="InterPro" id="IPR011990">
    <property type="entry name" value="TPR-like_helical_dom_sf"/>
</dbReference>
<dbReference type="Pfam" id="PF13174">
    <property type="entry name" value="TPR_6"/>
    <property type="match status" value="1"/>
</dbReference>
<dbReference type="FunFam" id="1.25.40.10:FF:000036">
    <property type="entry name" value="interferon-induced protein with tetratricopeptide repeats 5"/>
    <property type="match status" value="1"/>
</dbReference>
<dbReference type="GO" id="GO:0051607">
    <property type="term" value="P:defense response to virus"/>
    <property type="evidence" value="ECO:0007669"/>
    <property type="project" value="TreeGrafter"/>
</dbReference>
<keyword evidence="4" id="KW-0391">Immunity</keyword>
<evidence type="ECO:0000256" key="5">
    <source>
        <dbReference type="ARBA" id="ARBA00038336"/>
    </source>
</evidence>
<comment type="similarity">
    <text evidence="5">Belongs to the IFIT family.</text>
</comment>
<feature type="repeat" description="TPR" evidence="6">
    <location>
        <begin position="307"/>
        <end position="340"/>
    </location>
</feature>
<reference evidence="7" key="3">
    <citation type="submission" date="2025-09" db="UniProtKB">
        <authorList>
            <consortium name="Ensembl"/>
        </authorList>
    </citation>
    <scope>IDENTIFICATION</scope>
</reference>
<protein>
    <submittedName>
        <fullName evidence="7">Uncharacterized protein</fullName>
    </submittedName>
</protein>
<dbReference type="PANTHER" id="PTHR10271:SF29">
    <property type="entry name" value="INTERFERON-INDUCED PROTEIN WITH TETRATRICOPEPTIDE REPEATS-RELATED"/>
    <property type="match status" value="1"/>
</dbReference>
<reference evidence="7" key="2">
    <citation type="submission" date="2025-08" db="UniProtKB">
        <authorList>
            <consortium name="Ensembl"/>
        </authorList>
    </citation>
    <scope>IDENTIFICATION</scope>
</reference>
<dbReference type="Pfam" id="PF13181">
    <property type="entry name" value="TPR_8"/>
    <property type="match status" value="1"/>
</dbReference>